<evidence type="ECO:0000256" key="2">
    <source>
        <dbReference type="ARBA" id="ARBA00022692"/>
    </source>
</evidence>
<feature type="domain" description="TonB C-terminal" evidence="5">
    <location>
        <begin position="18"/>
        <end position="107"/>
    </location>
</feature>
<sequence>METPSPPPAPATAAAESDAAAQAYARLVWERVLAHRPATRRLVGTTLVAFRLDSAGELVSSEIARSSGSGLHDRAALAALRAAAPFPPPPATIAPDRLNFTLPFAFH</sequence>
<keyword evidence="3" id="KW-1133">Transmembrane helix</keyword>
<keyword evidence="7" id="KW-1185">Reference proteome</keyword>
<evidence type="ECO:0000259" key="5">
    <source>
        <dbReference type="PROSITE" id="PS52015"/>
    </source>
</evidence>
<dbReference type="EMBL" id="JBHUIY010000004">
    <property type="protein sequence ID" value="MFD2232810.1"/>
    <property type="molecule type" value="Genomic_DNA"/>
</dbReference>
<evidence type="ECO:0000256" key="3">
    <source>
        <dbReference type="ARBA" id="ARBA00022989"/>
    </source>
</evidence>
<dbReference type="Pfam" id="PF13103">
    <property type="entry name" value="TonB_2"/>
    <property type="match status" value="1"/>
</dbReference>
<keyword evidence="2" id="KW-0812">Transmembrane</keyword>
<dbReference type="RefSeq" id="WP_377314459.1">
    <property type="nucleotide sequence ID" value="NZ_JBHUIY010000004.1"/>
</dbReference>
<keyword evidence="4" id="KW-0472">Membrane</keyword>
<reference evidence="7" key="1">
    <citation type="journal article" date="2019" name="Int. J. Syst. Evol. Microbiol.">
        <title>The Global Catalogue of Microorganisms (GCM) 10K type strain sequencing project: providing services to taxonomists for standard genome sequencing and annotation.</title>
        <authorList>
            <consortium name="The Broad Institute Genomics Platform"/>
            <consortium name="The Broad Institute Genome Sequencing Center for Infectious Disease"/>
            <person name="Wu L."/>
            <person name="Ma J."/>
        </authorList>
    </citation>
    <scope>NUCLEOTIDE SEQUENCE [LARGE SCALE GENOMIC DNA]</scope>
    <source>
        <strain evidence="7">KCTC 15012</strain>
    </source>
</reference>
<dbReference type="InterPro" id="IPR006260">
    <property type="entry name" value="TonB/TolA_C"/>
</dbReference>
<comment type="caution">
    <text evidence="6">The sequence shown here is derived from an EMBL/GenBank/DDBJ whole genome shotgun (WGS) entry which is preliminary data.</text>
</comment>
<gene>
    <name evidence="6" type="ORF">ACFSNB_03235</name>
</gene>
<evidence type="ECO:0000256" key="4">
    <source>
        <dbReference type="ARBA" id="ARBA00023136"/>
    </source>
</evidence>
<dbReference type="SUPFAM" id="SSF74653">
    <property type="entry name" value="TolA/TonB C-terminal domain"/>
    <property type="match status" value="1"/>
</dbReference>
<comment type="subcellular location">
    <subcellularLocation>
        <location evidence="1">Membrane</location>
        <topology evidence="1">Single-pass membrane protein</topology>
    </subcellularLocation>
</comment>
<evidence type="ECO:0000256" key="1">
    <source>
        <dbReference type="ARBA" id="ARBA00004167"/>
    </source>
</evidence>
<accession>A0ABW5C9S9</accession>
<evidence type="ECO:0000313" key="7">
    <source>
        <dbReference type="Proteomes" id="UP001597296"/>
    </source>
</evidence>
<name>A0ABW5C9S9_9PROT</name>
<dbReference type="Proteomes" id="UP001597296">
    <property type="component" value="Unassembled WGS sequence"/>
</dbReference>
<protein>
    <submittedName>
        <fullName evidence="6">TonB family protein</fullName>
    </submittedName>
</protein>
<proteinExistence type="predicted"/>
<dbReference type="Gene3D" id="3.30.1150.10">
    <property type="match status" value="1"/>
</dbReference>
<dbReference type="PROSITE" id="PS52015">
    <property type="entry name" value="TONB_CTD"/>
    <property type="match status" value="1"/>
</dbReference>
<organism evidence="6 7">
    <name type="scientific">Phaeospirillum tilakii</name>
    <dbReference type="NCBI Taxonomy" id="741673"/>
    <lineage>
        <taxon>Bacteria</taxon>
        <taxon>Pseudomonadati</taxon>
        <taxon>Pseudomonadota</taxon>
        <taxon>Alphaproteobacteria</taxon>
        <taxon>Rhodospirillales</taxon>
        <taxon>Rhodospirillaceae</taxon>
        <taxon>Phaeospirillum</taxon>
    </lineage>
</organism>
<evidence type="ECO:0000313" key="6">
    <source>
        <dbReference type="EMBL" id="MFD2232810.1"/>
    </source>
</evidence>
<dbReference type="NCBIfam" id="TIGR01352">
    <property type="entry name" value="tonB_Cterm"/>
    <property type="match status" value="1"/>
</dbReference>
<dbReference type="InterPro" id="IPR037682">
    <property type="entry name" value="TonB_C"/>
</dbReference>